<protein>
    <submittedName>
        <fullName evidence="3">DUF1566 domain-containing protein</fullName>
    </submittedName>
</protein>
<keyword evidence="4" id="KW-1185">Reference proteome</keyword>
<feature type="chain" id="PRO_5022967826" evidence="1">
    <location>
        <begin position="25"/>
        <end position="193"/>
    </location>
</feature>
<feature type="domain" description="Lcl C-terminal" evidence="2">
    <location>
        <begin position="48"/>
        <end position="189"/>
    </location>
</feature>
<reference evidence="3 4" key="1">
    <citation type="submission" date="2019-07" db="EMBL/GenBank/DDBJ databases">
        <title>Genomes of sea-ice associated Colwellia species.</title>
        <authorList>
            <person name="Bowman J.P."/>
        </authorList>
    </citation>
    <scope>NUCLEOTIDE SEQUENCE [LARGE SCALE GENOMIC DNA]</scope>
    <source>
        <strain evidence="3 4">ACAM 459</strain>
    </source>
</reference>
<dbReference type="OrthoDB" id="9793251at2"/>
<dbReference type="EMBL" id="VOLT01000022">
    <property type="protein sequence ID" value="TWX63427.1"/>
    <property type="molecule type" value="Genomic_DNA"/>
</dbReference>
<evidence type="ECO:0000256" key="1">
    <source>
        <dbReference type="SAM" id="SignalP"/>
    </source>
</evidence>
<evidence type="ECO:0000313" key="3">
    <source>
        <dbReference type="EMBL" id="TWX63427.1"/>
    </source>
</evidence>
<gene>
    <name evidence="3" type="ORF">ESZ36_22310</name>
</gene>
<dbReference type="AlphaFoldDB" id="A0A5C6Q451"/>
<proteinExistence type="predicted"/>
<keyword evidence="1" id="KW-0732">Signal</keyword>
<dbReference type="PANTHER" id="PTHR35812">
    <property type="entry name" value="LIPOPROTEIN"/>
    <property type="match status" value="1"/>
</dbReference>
<dbReference type="RefSeq" id="WP_146792001.1">
    <property type="nucleotide sequence ID" value="NZ_VOLT01000022.1"/>
</dbReference>
<dbReference type="PANTHER" id="PTHR35812:SF1">
    <property type="entry name" value="LIPOPROTEIN"/>
    <property type="match status" value="1"/>
</dbReference>
<dbReference type="Pfam" id="PF07603">
    <property type="entry name" value="Lcl_C"/>
    <property type="match status" value="1"/>
</dbReference>
<sequence>MNIKNNLTFIFQSFLITSFASSLAYGATCPANIEKTTPDAQFSDNNDGTVTDTKTKLMWARCAVGVNYDIASSPTCQDTNGFTPSNTKNWKQAFKLATQSTLAGHGDWRLPNIKELQSLVERACYSPAINDTVFSVVNSPGGTPAALDVAYWTSTPVVEDNDSAWVVNFSNGSSAIKQKDGDYSVRFVRNITP</sequence>
<evidence type="ECO:0000259" key="2">
    <source>
        <dbReference type="Pfam" id="PF07603"/>
    </source>
</evidence>
<organism evidence="3 4">
    <name type="scientific">Colwellia demingiae</name>
    <dbReference type="NCBI Taxonomy" id="89401"/>
    <lineage>
        <taxon>Bacteria</taxon>
        <taxon>Pseudomonadati</taxon>
        <taxon>Pseudomonadota</taxon>
        <taxon>Gammaproteobacteria</taxon>
        <taxon>Alteromonadales</taxon>
        <taxon>Colwelliaceae</taxon>
        <taxon>Colwellia</taxon>
    </lineage>
</organism>
<comment type="caution">
    <text evidence="3">The sequence shown here is derived from an EMBL/GenBank/DDBJ whole genome shotgun (WGS) entry which is preliminary data.</text>
</comment>
<dbReference type="Proteomes" id="UP000321822">
    <property type="component" value="Unassembled WGS sequence"/>
</dbReference>
<accession>A0A5C6Q451</accession>
<evidence type="ECO:0000313" key="4">
    <source>
        <dbReference type="Proteomes" id="UP000321822"/>
    </source>
</evidence>
<name>A0A5C6Q451_9GAMM</name>
<feature type="signal peptide" evidence="1">
    <location>
        <begin position="1"/>
        <end position="24"/>
    </location>
</feature>
<dbReference type="InterPro" id="IPR011460">
    <property type="entry name" value="Lcl_C"/>
</dbReference>